<dbReference type="InterPro" id="IPR001989">
    <property type="entry name" value="Radical_activat_CS"/>
</dbReference>
<dbReference type="EMBL" id="FNZK01000009">
    <property type="protein sequence ID" value="SEJ52621.1"/>
    <property type="molecule type" value="Genomic_DNA"/>
</dbReference>
<dbReference type="PANTHER" id="PTHR30352">
    <property type="entry name" value="PYRUVATE FORMATE-LYASE-ACTIVATING ENZYME"/>
    <property type="match status" value="1"/>
</dbReference>
<dbReference type="NCBIfam" id="TIGR02491">
    <property type="entry name" value="NrdG"/>
    <property type="match status" value="1"/>
</dbReference>
<evidence type="ECO:0000256" key="1">
    <source>
        <dbReference type="ARBA" id="ARBA00001966"/>
    </source>
</evidence>
<dbReference type="GO" id="GO:0043365">
    <property type="term" value="F:[formate-C-acetyltransferase]-activating enzyme activity"/>
    <property type="evidence" value="ECO:0007669"/>
    <property type="project" value="InterPro"/>
</dbReference>
<dbReference type="SFLD" id="SFLDG01066">
    <property type="entry name" value="organic_radical-activating_enz"/>
    <property type="match status" value="1"/>
</dbReference>
<dbReference type="CDD" id="cd01335">
    <property type="entry name" value="Radical_SAM"/>
    <property type="match status" value="1"/>
</dbReference>
<organism evidence="13 14">
    <name type="scientific">Propionispira arboris</name>
    <dbReference type="NCBI Taxonomy" id="84035"/>
    <lineage>
        <taxon>Bacteria</taxon>
        <taxon>Bacillati</taxon>
        <taxon>Bacillota</taxon>
        <taxon>Negativicutes</taxon>
        <taxon>Selenomonadales</taxon>
        <taxon>Selenomonadaceae</taxon>
        <taxon>Propionispira</taxon>
    </lineage>
</organism>
<dbReference type="SFLD" id="SFLDF00299">
    <property type="entry name" value="anaerobic_ribonucleoside-triph"/>
    <property type="match status" value="1"/>
</dbReference>
<evidence type="ECO:0000256" key="6">
    <source>
        <dbReference type="ARBA" id="ARBA00022691"/>
    </source>
</evidence>
<dbReference type="InterPro" id="IPR012837">
    <property type="entry name" value="NrdG"/>
</dbReference>
<name>A0A1H6ZGW3_9FIRM</name>
<keyword evidence="10" id="KW-0411">Iron-sulfur</keyword>
<keyword evidence="6" id="KW-0949">S-adenosyl-L-methionine</keyword>
<dbReference type="SFLD" id="SFLDG01063">
    <property type="entry name" value="activating_enzymes__group_1"/>
    <property type="match status" value="1"/>
</dbReference>
<evidence type="ECO:0000256" key="9">
    <source>
        <dbReference type="ARBA" id="ARBA00023004"/>
    </source>
</evidence>
<dbReference type="InterPro" id="IPR058240">
    <property type="entry name" value="rSAM_sf"/>
</dbReference>
<gene>
    <name evidence="13" type="ORF">SAMN05660742_109125</name>
</gene>
<accession>A0A1H6ZGW3</accession>
<dbReference type="Gene3D" id="3.20.20.70">
    <property type="entry name" value="Aldolase class I"/>
    <property type="match status" value="1"/>
</dbReference>
<evidence type="ECO:0000313" key="13">
    <source>
        <dbReference type="EMBL" id="SEJ52621.1"/>
    </source>
</evidence>
<dbReference type="Proteomes" id="UP000199662">
    <property type="component" value="Unassembled WGS sequence"/>
</dbReference>
<dbReference type="PIRSF" id="PIRSF000368">
    <property type="entry name" value="NrdG"/>
    <property type="match status" value="1"/>
</dbReference>
<dbReference type="RefSeq" id="WP_091831533.1">
    <property type="nucleotide sequence ID" value="NZ_FNZK01000009.1"/>
</dbReference>
<keyword evidence="7" id="KW-0479">Metal-binding</keyword>
<dbReference type="GO" id="GO:0046872">
    <property type="term" value="F:metal ion binding"/>
    <property type="evidence" value="ECO:0007669"/>
    <property type="project" value="UniProtKB-KW"/>
</dbReference>
<evidence type="ECO:0000256" key="3">
    <source>
        <dbReference type="ARBA" id="ARBA00009777"/>
    </source>
</evidence>
<dbReference type="Pfam" id="PF13353">
    <property type="entry name" value="Fer4_12"/>
    <property type="match status" value="1"/>
</dbReference>
<evidence type="ECO:0000256" key="8">
    <source>
        <dbReference type="ARBA" id="ARBA00023002"/>
    </source>
</evidence>
<dbReference type="STRING" id="84035.SAMN05660742_109125"/>
<comment type="function">
    <text evidence="2 12">Activation of anaerobic ribonucleoside-triphosphate reductase under anaerobic conditions by generation of an organic free radical, using S-adenosylmethionine and reduced flavodoxin as cosubstrates to produce 5'-deoxy-adenosine.</text>
</comment>
<dbReference type="AlphaFoldDB" id="A0A1H6ZGW3"/>
<sequence length="167" mass="18721">MVSIKIAGTVDESVVDGEGIRFTIFTQGCPHKCEGCHNPHTHDYTAGKNVTIEKLFTEICENPLLQGVTFSGGEPFLQAEPLAILAKMLHKKGFDVTTYTGYTLEELQAMNSVMVNALLDETDVLIDGKFIIAERDLTLQFRGSRNQRLIDMKQTREQGKIIRKEFN</sequence>
<keyword evidence="9" id="KW-0408">Iron</keyword>
<keyword evidence="14" id="KW-1185">Reference proteome</keyword>
<protein>
    <recommendedName>
        <fullName evidence="4 12">Anaerobic ribonucleoside-triphosphate reductase-activating protein</fullName>
        <ecNumber evidence="12">1.97.1.-</ecNumber>
    </recommendedName>
</protein>
<proteinExistence type="inferred from homology"/>
<evidence type="ECO:0000256" key="4">
    <source>
        <dbReference type="ARBA" id="ARBA00014281"/>
    </source>
</evidence>
<keyword evidence="8 12" id="KW-0560">Oxidoreductase</keyword>
<comment type="similarity">
    <text evidence="3 12">Belongs to the organic radical-activating enzymes family.</text>
</comment>
<reference evidence="13 14" key="1">
    <citation type="submission" date="2016-10" db="EMBL/GenBank/DDBJ databases">
        <authorList>
            <person name="de Groot N.N."/>
        </authorList>
    </citation>
    <scope>NUCLEOTIDE SEQUENCE [LARGE SCALE GENOMIC DNA]</scope>
    <source>
        <strain evidence="13 14">DSM 2179</strain>
    </source>
</reference>
<dbReference type="InterPro" id="IPR034457">
    <property type="entry name" value="Organic_radical-activating"/>
</dbReference>
<dbReference type="InterPro" id="IPR013785">
    <property type="entry name" value="Aldolase_TIM"/>
</dbReference>
<dbReference type="GO" id="GO:0004748">
    <property type="term" value="F:ribonucleoside-diphosphate reductase activity, thioredoxin disulfide as acceptor"/>
    <property type="evidence" value="ECO:0007669"/>
    <property type="project" value="TreeGrafter"/>
</dbReference>
<comment type="catalytic activity">
    <reaction evidence="11">
        <text>glycyl-[protein] + reduced [flavodoxin] + S-adenosyl-L-methionine = glycin-2-yl radical-[protein] + semiquinone [flavodoxin] + 5'-deoxyadenosine + L-methionine + H(+)</text>
        <dbReference type="Rhea" id="RHEA:61976"/>
        <dbReference type="Rhea" id="RHEA-COMP:10622"/>
        <dbReference type="Rhea" id="RHEA-COMP:14480"/>
        <dbReference type="Rhea" id="RHEA-COMP:15993"/>
        <dbReference type="Rhea" id="RHEA-COMP:15994"/>
        <dbReference type="ChEBI" id="CHEBI:15378"/>
        <dbReference type="ChEBI" id="CHEBI:17319"/>
        <dbReference type="ChEBI" id="CHEBI:29947"/>
        <dbReference type="ChEBI" id="CHEBI:32722"/>
        <dbReference type="ChEBI" id="CHEBI:57618"/>
        <dbReference type="ChEBI" id="CHEBI:57844"/>
        <dbReference type="ChEBI" id="CHEBI:59789"/>
        <dbReference type="ChEBI" id="CHEBI:140311"/>
    </reaction>
</comment>
<evidence type="ECO:0000256" key="2">
    <source>
        <dbReference type="ARBA" id="ARBA00003852"/>
    </source>
</evidence>
<evidence type="ECO:0000313" key="14">
    <source>
        <dbReference type="Proteomes" id="UP000199662"/>
    </source>
</evidence>
<dbReference type="SFLD" id="SFLDS00029">
    <property type="entry name" value="Radical_SAM"/>
    <property type="match status" value="1"/>
</dbReference>
<dbReference type="GO" id="GO:0051539">
    <property type="term" value="F:4 iron, 4 sulfur cluster binding"/>
    <property type="evidence" value="ECO:0007669"/>
    <property type="project" value="UniProtKB-KW"/>
</dbReference>
<evidence type="ECO:0000256" key="10">
    <source>
        <dbReference type="ARBA" id="ARBA00023014"/>
    </source>
</evidence>
<evidence type="ECO:0000256" key="12">
    <source>
        <dbReference type="PIRNR" id="PIRNR000368"/>
    </source>
</evidence>
<evidence type="ECO:0000256" key="5">
    <source>
        <dbReference type="ARBA" id="ARBA00022485"/>
    </source>
</evidence>
<evidence type="ECO:0000256" key="11">
    <source>
        <dbReference type="ARBA" id="ARBA00047365"/>
    </source>
</evidence>
<comment type="cofactor">
    <cofactor evidence="1">
        <name>[4Fe-4S] cluster</name>
        <dbReference type="ChEBI" id="CHEBI:49883"/>
    </cofactor>
</comment>
<dbReference type="PROSITE" id="PS01087">
    <property type="entry name" value="RADICAL_ACTIVATING"/>
    <property type="match status" value="1"/>
</dbReference>
<dbReference type="InterPro" id="IPR007197">
    <property type="entry name" value="rSAM"/>
</dbReference>
<dbReference type="EC" id="1.97.1.-" evidence="12"/>
<evidence type="ECO:0000256" key="7">
    <source>
        <dbReference type="ARBA" id="ARBA00022723"/>
    </source>
</evidence>
<dbReference type="PANTHER" id="PTHR30352:SF2">
    <property type="entry name" value="ANAEROBIC RIBONUCLEOSIDE-TRIPHOSPHATE REDUCTASE-ACTIVATING PROTEIN"/>
    <property type="match status" value="1"/>
</dbReference>
<dbReference type="SUPFAM" id="SSF102114">
    <property type="entry name" value="Radical SAM enzymes"/>
    <property type="match status" value="1"/>
</dbReference>
<keyword evidence="5" id="KW-0004">4Fe-4S</keyword>